<gene>
    <name evidence="8" type="ORF">B4U79_07208</name>
    <name evidence="9" type="ORF">B4U79_13126</name>
</gene>
<reference evidence="9" key="2">
    <citation type="submission" date="2018-11" db="EMBL/GenBank/DDBJ databases">
        <title>Trombidioid mite genomics.</title>
        <authorList>
            <person name="Dong X."/>
        </authorList>
    </citation>
    <scope>NUCLEOTIDE SEQUENCE</scope>
    <source>
        <strain evidence="9">UoL-WK</strain>
    </source>
</reference>
<evidence type="ECO:0000256" key="4">
    <source>
        <dbReference type="ARBA" id="ARBA00023038"/>
    </source>
</evidence>
<dbReference type="PROSITE" id="PS00478">
    <property type="entry name" value="LIM_DOMAIN_1"/>
    <property type="match status" value="1"/>
</dbReference>
<evidence type="ECO:0000259" key="7">
    <source>
        <dbReference type="PROSITE" id="PS50023"/>
    </source>
</evidence>
<dbReference type="InterPro" id="IPR050945">
    <property type="entry name" value="LMO_RBTN_TF"/>
</dbReference>
<sequence length="126" mass="14635">MPECFGCHKIIRERYLLKALDQLWHEDCLKCACCDCRLGEVGSTLFTKANLILCKRDYLRFCVGDRFYLFENKILCEYDYEERMVFANLPQNSLDHIKRQTEILEAGSDAGSSGYGSSESPYTEHR</sequence>
<keyword evidence="1 5" id="KW-0479">Metal-binding</keyword>
<dbReference type="PANTHER" id="PTHR45787">
    <property type="entry name" value="LD11652P"/>
    <property type="match status" value="1"/>
</dbReference>
<dbReference type="SMART" id="SM00132">
    <property type="entry name" value="LIM"/>
    <property type="match status" value="1"/>
</dbReference>
<dbReference type="OrthoDB" id="6352355at2759"/>
<evidence type="ECO:0000256" key="1">
    <source>
        <dbReference type="ARBA" id="ARBA00022723"/>
    </source>
</evidence>
<dbReference type="SUPFAM" id="SSF57716">
    <property type="entry name" value="Glucocorticoid receptor-like (DNA-binding domain)"/>
    <property type="match status" value="2"/>
</dbReference>
<dbReference type="Gene3D" id="2.10.110.10">
    <property type="entry name" value="Cysteine Rich Protein"/>
    <property type="match status" value="1"/>
</dbReference>
<dbReference type="STRING" id="1965070.A0A3S3NXX1"/>
<feature type="region of interest" description="Disordered" evidence="6">
    <location>
        <begin position="105"/>
        <end position="126"/>
    </location>
</feature>
<feature type="compositionally biased region" description="Low complexity" evidence="6">
    <location>
        <begin position="105"/>
        <end position="120"/>
    </location>
</feature>
<evidence type="ECO:0000313" key="10">
    <source>
        <dbReference type="Proteomes" id="UP000285301"/>
    </source>
</evidence>
<keyword evidence="4 5" id="KW-0440">LIM domain</keyword>
<proteinExistence type="predicted"/>
<dbReference type="CDD" id="cd09388">
    <property type="entry name" value="LIM1_LMO1_LMO3"/>
    <property type="match status" value="1"/>
</dbReference>
<keyword evidence="10" id="KW-1185">Reference proteome</keyword>
<comment type="caution">
    <text evidence="9">The sequence shown here is derived from an EMBL/GenBank/DDBJ whole genome shotgun (WGS) entry which is preliminary data.</text>
</comment>
<reference evidence="9 10" key="1">
    <citation type="journal article" date="2018" name="Gigascience">
        <title>Genomes of trombidid mites reveal novel predicted allergens and laterally-transferred genes associated with secondary metabolism.</title>
        <authorList>
            <person name="Dong X."/>
            <person name="Chaisiri K."/>
            <person name="Xia D."/>
            <person name="Armstrong S.D."/>
            <person name="Fang Y."/>
            <person name="Donnelly M.J."/>
            <person name="Kadowaki T."/>
            <person name="McGarry J.W."/>
            <person name="Darby A.C."/>
            <person name="Makepeace B.L."/>
        </authorList>
    </citation>
    <scope>NUCLEOTIDE SEQUENCE [LARGE SCALE GENOMIC DNA]</scope>
    <source>
        <strain evidence="9">UoL-WK</strain>
    </source>
</reference>
<evidence type="ECO:0000313" key="9">
    <source>
        <dbReference type="EMBL" id="RWS11320.1"/>
    </source>
</evidence>
<dbReference type="EMBL" id="NCKU01001765">
    <property type="protein sequence ID" value="RWS11320.1"/>
    <property type="molecule type" value="Genomic_DNA"/>
</dbReference>
<dbReference type="GO" id="GO:0045944">
    <property type="term" value="P:positive regulation of transcription by RNA polymerase II"/>
    <property type="evidence" value="ECO:0007669"/>
    <property type="project" value="TreeGrafter"/>
</dbReference>
<accession>A0A3S3NXX1</accession>
<feature type="domain" description="LIM zinc-binding" evidence="7">
    <location>
        <begin position="2"/>
        <end position="64"/>
    </location>
</feature>
<dbReference type="PROSITE" id="PS50023">
    <property type="entry name" value="LIM_DOMAIN_2"/>
    <property type="match status" value="1"/>
</dbReference>
<dbReference type="Proteomes" id="UP000285301">
    <property type="component" value="Unassembled WGS sequence"/>
</dbReference>
<dbReference type="GO" id="GO:0140297">
    <property type="term" value="F:DNA-binding transcription factor binding"/>
    <property type="evidence" value="ECO:0007669"/>
    <property type="project" value="TreeGrafter"/>
</dbReference>
<dbReference type="AlphaFoldDB" id="A0A3S3NXX1"/>
<evidence type="ECO:0000256" key="2">
    <source>
        <dbReference type="ARBA" id="ARBA00022737"/>
    </source>
</evidence>
<organism evidence="9 10">
    <name type="scientific">Dinothrombium tinctorium</name>
    <dbReference type="NCBI Taxonomy" id="1965070"/>
    <lineage>
        <taxon>Eukaryota</taxon>
        <taxon>Metazoa</taxon>
        <taxon>Ecdysozoa</taxon>
        <taxon>Arthropoda</taxon>
        <taxon>Chelicerata</taxon>
        <taxon>Arachnida</taxon>
        <taxon>Acari</taxon>
        <taxon>Acariformes</taxon>
        <taxon>Trombidiformes</taxon>
        <taxon>Prostigmata</taxon>
        <taxon>Anystina</taxon>
        <taxon>Parasitengona</taxon>
        <taxon>Trombidioidea</taxon>
        <taxon>Trombidiidae</taxon>
        <taxon>Dinothrombium</taxon>
    </lineage>
</organism>
<evidence type="ECO:0000256" key="3">
    <source>
        <dbReference type="ARBA" id="ARBA00022833"/>
    </source>
</evidence>
<evidence type="ECO:0000256" key="5">
    <source>
        <dbReference type="PROSITE-ProRule" id="PRU00125"/>
    </source>
</evidence>
<dbReference type="GO" id="GO:0046872">
    <property type="term" value="F:metal ion binding"/>
    <property type="evidence" value="ECO:0007669"/>
    <property type="project" value="UniProtKB-KW"/>
</dbReference>
<dbReference type="Pfam" id="PF00412">
    <property type="entry name" value="LIM"/>
    <property type="match status" value="1"/>
</dbReference>
<evidence type="ECO:0000256" key="6">
    <source>
        <dbReference type="SAM" id="MobiDB-lite"/>
    </source>
</evidence>
<dbReference type="GO" id="GO:0005634">
    <property type="term" value="C:nucleus"/>
    <property type="evidence" value="ECO:0007669"/>
    <property type="project" value="TreeGrafter"/>
</dbReference>
<evidence type="ECO:0000313" key="8">
    <source>
        <dbReference type="EMBL" id="RWS09839.1"/>
    </source>
</evidence>
<dbReference type="EMBL" id="NCKU01002321">
    <property type="protein sequence ID" value="RWS09839.1"/>
    <property type="molecule type" value="Genomic_DNA"/>
</dbReference>
<dbReference type="PANTHER" id="PTHR45787:SF1">
    <property type="entry name" value="LIM ZINC-BINDING DOMAIN-CONTAINING PROTEIN"/>
    <property type="match status" value="1"/>
</dbReference>
<keyword evidence="3 5" id="KW-0862">Zinc</keyword>
<name>A0A3S3NXX1_9ACAR</name>
<keyword evidence="2" id="KW-0677">Repeat</keyword>
<dbReference type="GO" id="GO:0003713">
    <property type="term" value="F:transcription coactivator activity"/>
    <property type="evidence" value="ECO:0007669"/>
    <property type="project" value="TreeGrafter"/>
</dbReference>
<dbReference type="InterPro" id="IPR001781">
    <property type="entry name" value="Znf_LIM"/>
</dbReference>
<protein>
    <submittedName>
        <fullName evidence="9">LIM domain only protein 3-like protein</fullName>
    </submittedName>
</protein>